<organism evidence="2 3">
    <name type="scientific">Didymosphaeria variabile</name>
    <dbReference type="NCBI Taxonomy" id="1932322"/>
    <lineage>
        <taxon>Eukaryota</taxon>
        <taxon>Fungi</taxon>
        <taxon>Dikarya</taxon>
        <taxon>Ascomycota</taxon>
        <taxon>Pezizomycotina</taxon>
        <taxon>Dothideomycetes</taxon>
        <taxon>Pleosporomycetidae</taxon>
        <taxon>Pleosporales</taxon>
        <taxon>Massarineae</taxon>
        <taxon>Didymosphaeriaceae</taxon>
        <taxon>Didymosphaeria</taxon>
    </lineage>
</organism>
<evidence type="ECO:0000313" key="2">
    <source>
        <dbReference type="EMBL" id="KAJ4354477.1"/>
    </source>
</evidence>
<feature type="compositionally biased region" description="Polar residues" evidence="1">
    <location>
        <begin position="228"/>
        <end position="241"/>
    </location>
</feature>
<feature type="region of interest" description="Disordered" evidence="1">
    <location>
        <begin position="201"/>
        <end position="403"/>
    </location>
</feature>
<reference evidence="2" key="1">
    <citation type="submission" date="2022-10" db="EMBL/GenBank/DDBJ databases">
        <title>Tapping the CABI collections for fungal endophytes: first genome assemblies for Collariella, Neodidymelliopsis, Ascochyta clinopodiicola, Didymella pomorum, Didymosphaeria variabile, Neocosmospora piperis and Neocucurbitaria cava.</title>
        <authorList>
            <person name="Hill R."/>
        </authorList>
    </citation>
    <scope>NUCLEOTIDE SEQUENCE</scope>
    <source>
        <strain evidence="2">IMI 356815</strain>
    </source>
</reference>
<keyword evidence="3" id="KW-1185">Reference proteome</keyword>
<name>A0A9W8XM46_9PLEO</name>
<dbReference type="Proteomes" id="UP001140513">
    <property type="component" value="Unassembled WGS sequence"/>
</dbReference>
<dbReference type="AlphaFoldDB" id="A0A9W8XM46"/>
<feature type="compositionally biased region" description="Polar residues" evidence="1">
    <location>
        <begin position="201"/>
        <end position="210"/>
    </location>
</feature>
<evidence type="ECO:0000313" key="3">
    <source>
        <dbReference type="Proteomes" id="UP001140513"/>
    </source>
</evidence>
<dbReference type="OrthoDB" id="4204700at2759"/>
<feature type="region of interest" description="Disordered" evidence="1">
    <location>
        <begin position="1"/>
        <end position="27"/>
    </location>
</feature>
<sequence length="403" mass="45191">MVLQDIETPADSFNDNPYPSDDDAYTSTAPAGQRYDASILPQPLPIFGPLLGFSSGTIRFKTESTLKFAEMRLHRPLTAEEAQTLAGHLYQLEQTKSYFTTAGAGAGVYRWYNTWEQCRYPLYKPKPEDINPNKFLFVKGPMAQYARHSWRLFCYVFVAGELGKLVGQILSQPVAAQATANDPKLAQFAADLKNTISSDTARVTNRTARTSADERRAAWEAAAKARATGNTHPQSPSSAHKSTPADDDMSPTAGNEPWPMSSDSSWSDSSFSSDSAPPTQPRQQPTNPYSQTPRRPIRREDDDTSPTGGMFQDEVQSQSKPGESAWDRLRRGGASTQQGPPSSMNRRHPPHQEQKEGSTMGDSFTFVDSDDERRRERERAQREFDARIEHERKGKDFNEERRW</sequence>
<feature type="compositionally biased region" description="Basic and acidic residues" evidence="1">
    <location>
        <begin position="371"/>
        <end position="403"/>
    </location>
</feature>
<accession>A0A9W8XM46</accession>
<comment type="caution">
    <text evidence="2">The sequence shown here is derived from an EMBL/GenBank/DDBJ whole genome shotgun (WGS) entry which is preliminary data.</text>
</comment>
<dbReference type="EMBL" id="JAPEUX010000004">
    <property type="protein sequence ID" value="KAJ4354477.1"/>
    <property type="molecule type" value="Genomic_DNA"/>
</dbReference>
<dbReference type="RefSeq" id="XP_056072251.1">
    <property type="nucleotide sequence ID" value="XM_056214984.1"/>
</dbReference>
<protein>
    <submittedName>
        <fullName evidence="2">Uncharacterized protein</fullName>
    </submittedName>
</protein>
<proteinExistence type="predicted"/>
<gene>
    <name evidence="2" type="ORF">N0V89_006214</name>
</gene>
<feature type="compositionally biased region" description="Polar residues" evidence="1">
    <location>
        <begin position="334"/>
        <end position="344"/>
    </location>
</feature>
<feature type="compositionally biased region" description="Low complexity" evidence="1">
    <location>
        <begin position="261"/>
        <end position="288"/>
    </location>
</feature>
<dbReference type="GeneID" id="80909744"/>
<evidence type="ECO:0000256" key="1">
    <source>
        <dbReference type="SAM" id="MobiDB-lite"/>
    </source>
</evidence>